<comment type="caution">
    <text evidence="2">The sequence shown here is derived from an EMBL/GenBank/DDBJ whole genome shotgun (WGS) entry which is preliminary data.</text>
</comment>
<dbReference type="RefSeq" id="WP_220779313.1">
    <property type="nucleotide sequence ID" value="NZ_BPEY01000007.1"/>
</dbReference>
<protein>
    <recommendedName>
        <fullName evidence="4">YcxB family protein</fullName>
    </recommendedName>
</protein>
<keyword evidence="1" id="KW-0812">Transmembrane</keyword>
<feature type="transmembrane region" description="Helical" evidence="1">
    <location>
        <begin position="34"/>
        <end position="50"/>
    </location>
</feature>
<keyword evidence="1" id="KW-1133">Transmembrane helix</keyword>
<accession>A0ABQ4P2D4</accession>
<keyword evidence="3" id="KW-1185">Reference proteome</keyword>
<evidence type="ECO:0000256" key="1">
    <source>
        <dbReference type="SAM" id="Phobius"/>
    </source>
</evidence>
<proteinExistence type="predicted"/>
<name>A0ABQ4P2D4_9GAMM</name>
<evidence type="ECO:0000313" key="3">
    <source>
        <dbReference type="Proteomes" id="UP000887104"/>
    </source>
</evidence>
<evidence type="ECO:0000313" key="2">
    <source>
        <dbReference type="EMBL" id="GIU41624.1"/>
    </source>
</evidence>
<organism evidence="2 3">
    <name type="scientific">Shewanella sairae</name>
    <dbReference type="NCBI Taxonomy" id="190310"/>
    <lineage>
        <taxon>Bacteria</taxon>
        <taxon>Pseudomonadati</taxon>
        <taxon>Pseudomonadota</taxon>
        <taxon>Gammaproteobacteria</taxon>
        <taxon>Alteromonadales</taxon>
        <taxon>Shewanellaceae</taxon>
        <taxon>Shewanella</taxon>
    </lineage>
</organism>
<evidence type="ECO:0008006" key="4">
    <source>
        <dbReference type="Google" id="ProtNLM"/>
    </source>
</evidence>
<sequence length="168" mass="19022">MNQEYSYTTQYTLDKSHFSECYDESAVVDSSIKAYRKAIIFAVVGTALMLTNINGYASWFLIALSALEALSVKFRKPWWLMRQMMSKAANNEVTLTLNESGISNDSFYVQGTILWQDIVESTETEQGFLFKLPKSVSYLSKRSLDKEAIAFVLNKTKDIQAPQAKANL</sequence>
<gene>
    <name evidence="2" type="ORF">TUM4438_06290</name>
</gene>
<reference evidence="2" key="1">
    <citation type="submission" date="2021-05" db="EMBL/GenBank/DDBJ databases">
        <title>Molecular characterization for Shewanella algae harboring chromosomal blaOXA-55-like strains isolated from clinical and environment sample.</title>
        <authorList>
            <person name="Ohama Y."/>
            <person name="Aoki K."/>
            <person name="Harada S."/>
            <person name="Moriya K."/>
            <person name="Ishii Y."/>
            <person name="Tateda K."/>
        </authorList>
    </citation>
    <scope>NUCLEOTIDE SEQUENCE</scope>
    <source>
        <strain evidence="2">JCM 11563</strain>
    </source>
</reference>
<dbReference type="EMBL" id="BPEY01000007">
    <property type="protein sequence ID" value="GIU41624.1"/>
    <property type="molecule type" value="Genomic_DNA"/>
</dbReference>
<keyword evidence="1" id="KW-0472">Membrane</keyword>
<dbReference type="Proteomes" id="UP000887104">
    <property type="component" value="Unassembled WGS sequence"/>
</dbReference>